<dbReference type="EMBL" id="PTIU01000007">
    <property type="protein sequence ID" value="PPK55207.1"/>
    <property type="molecule type" value="Genomic_DNA"/>
</dbReference>
<protein>
    <submittedName>
        <fullName evidence="2">Uncharacterized protein</fullName>
    </submittedName>
</protein>
<comment type="caution">
    <text evidence="2">The sequence shown here is derived from an EMBL/GenBank/DDBJ whole genome shotgun (WGS) entry which is preliminary data.</text>
</comment>
<sequence>MPVVPAVVLIEQLARSLEEQTGQRVCSIRQLRLLGLIEPGQRIDVEVREKGADSWRLTCQVAGKPVAKGIFSREAAEDAEAIATGASSSDYQEAAPAYQQLPHSGSMQLIDNFAMSENGAEAEVTLGEQHPLADSEGVPAWAMLEYAAQLMACRKVRMGGRNHAQSGDCSGAVASMPWVSDVVARQ</sequence>
<dbReference type="AlphaFoldDB" id="A0A2S6G7Q3"/>
<dbReference type="Proteomes" id="UP000239446">
    <property type="component" value="Unassembled WGS sequence"/>
</dbReference>
<evidence type="ECO:0000313" key="2">
    <source>
        <dbReference type="EMBL" id="PPK55207.1"/>
    </source>
</evidence>
<dbReference type="Gene3D" id="3.10.129.10">
    <property type="entry name" value="Hotdog Thioesterase"/>
    <property type="match status" value="1"/>
</dbReference>
<accession>A0A2S6G7Q3</accession>
<name>A0A2S6G7Q3_9GAMM</name>
<evidence type="ECO:0000313" key="1">
    <source>
        <dbReference type="EMBL" id="PPK52105.1"/>
    </source>
</evidence>
<evidence type="ECO:0000313" key="3">
    <source>
        <dbReference type="Proteomes" id="UP000239446"/>
    </source>
</evidence>
<dbReference type="SUPFAM" id="SSF54637">
    <property type="entry name" value="Thioesterase/thiol ester dehydrase-isomerase"/>
    <property type="match status" value="1"/>
</dbReference>
<dbReference type="EMBL" id="PTIT01000007">
    <property type="protein sequence ID" value="PPK52105.1"/>
    <property type="molecule type" value="Genomic_DNA"/>
</dbReference>
<dbReference type="Pfam" id="PF22817">
    <property type="entry name" value="ApeP-like"/>
    <property type="match status" value="1"/>
</dbReference>
<proteinExistence type="predicted"/>
<gene>
    <name evidence="2" type="ORF">B0H24_1007118</name>
    <name evidence="1" type="ORF">BY455_10729</name>
</gene>
<keyword evidence="4" id="KW-1185">Reference proteome</keyword>
<evidence type="ECO:0000313" key="4">
    <source>
        <dbReference type="Proteomes" id="UP000239648"/>
    </source>
</evidence>
<dbReference type="InterPro" id="IPR029069">
    <property type="entry name" value="HotDog_dom_sf"/>
</dbReference>
<dbReference type="OrthoDB" id="9812842at2"/>
<dbReference type="Proteomes" id="UP000239648">
    <property type="component" value="Unassembled WGS sequence"/>
</dbReference>
<dbReference type="RefSeq" id="WP_104415773.1">
    <property type="nucleotide sequence ID" value="NZ_PTIT01000007.1"/>
</dbReference>
<organism evidence="2 3">
    <name type="scientific">Marinobacter persicus</name>
    <dbReference type="NCBI Taxonomy" id="930118"/>
    <lineage>
        <taxon>Bacteria</taxon>
        <taxon>Pseudomonadati</taxon>
        <taxon>Pseudomonadota</taxon>
        <taxon>Gammaproteobacteria</taxon>
        <taxon>Pseudomonadales</taxon>
        <taxon>Marinobacteraceae</taxon>
        <taxon>Marinobacter</taxon>
    </lineage>
</organism>
<reference evidence="2 3" key="2">
    <citation type="submission" date="2018-02" db="EMBL/GenBank/DDBJ databases">
        <title>Subsurface microbial communities from deep shales in Ohio and West Virginia, USA.</title>
        <authorList>
            <person name="Wrighton K."/>
        </authorList>
    </citation>
    <scope>NUCLEOTIDE SEQUENCE [LARGE SCALE GENOMIC DNA]</scope>
    <source>
        <strain evidence="2 3">UTICA-S1B9</strain>
    </source>
</reference>
<reference evidence="1 4" key="1">
    <citation type="submission" date="2018-02" db="EMBL/GenBank/DDBJ databases">
        <title>Deep subsurface shale carbon reservoir microbial communities from Ohio and West Virginia, USA.</title>
        <authorList>
            <person name="Wrighton K."/>
        </authorList>
    </citation>
    <scope>NUCLEOTIDE SEQUENCE [LARGE SCALE GENOMIC DNA]</scope>
    <source>
        <strain evidence="1 4">UTICA-S1B6</strain>
    </source>
</reference>
<dbReference type="InterPro" id="IPR016776">
    <property type="entry name" value="ApeP-like_dehydratase"/>
</dbReference>